<dbReference type="EMBL" id="JADBGQ010000001">
    <property type="protein sequence ID" value="KAG5415392.1"/>
    <property type="molecule type" value="Genomic_DNA"/>
</dbReference>
<gene>
    <name evidence="1" type="primary">A01p041720.1_BraROA</name>
    <name evidence="1" type="ORF">IGI04_002959</name>
</gene>
<dbReference type="Proteomes" id="UP000823674">
    <property type="component" value="Chromosome A01"/>
</dbReference>
<evidence type="ECO:0000313" key="2">
    <source>
        <dbReference type="Proteomes" id="UP000823674"/>
    </source>
</evidence>
<evidence type="ECO:0000313" key="1">
    <source>
        <dbReference type="EMBL" id="KAG5415392.1"/>
    </source>
</evidence>
<protein>
    <submittedName>
        <fullName evidence="1">Uncharacterized protein</fullName>
    </submittedName>
</protein>
<organism evidence="1 2">
    <name type="scientific">Brassica rapa subsp. trilocularis</name>
    <dbReference type="NCBI Taxonomy" id="1813537"/>
    <lineage>
        <taxon>Eukaryota</taxon>
        <taxon>Viridiplantae</taxon>
        <taxon>Streptophyta</taxon>
        <taxon>Embryophyta</taxon>
        <taxon>Tracheophyta</taxon>
        <taxon>Spermatophyta</taxon>
        <taxon>Magnoliopsida</taxon>
        <taxon>eudicotyledons</taxon>
        <taxon>Gunneridae</taxon>
        <taxon>Pentapetalae</taxon>
        <taxon>rosids</taxon>
        <taxon>malvids</taxon>
        <taxon>Brassicales</taxon>
        <taxon>Brassicaceae</taxon>
        <taxon>Brassiceae</taxon>
        <taxon>Brassica</taxon>
    </lineage>
</organism>
<name>A0ABQ7NX06_BRACM</name>
<reference evidence="1 2" key="1">
    <citation type="submission" date="2021-03" db="EMBL/GenBank/DDBJ databases">
        <authorList>
            <person name="King G.J."/>
            <person name="Bancroft I."/>
            <person name="Baten A."/>
            <person name="Bloomfield J."/>
            <person name="Borpatragohain P."/>
            <person name="He Z."/>
            <person name="Irish N."/>
            <person name="Irwin J."/>
            <person name="Liu K."/>
            <person name="Mauleon R.P."/>
            <person name="Moore J."/>
            <person name="Morris R."/>
            <person name="Ostergaard L."/>
            <person name="Wang B."/>
            <person name="Wells R."/>
        </authorList>
    </citation>
    <scope>NUCLEOTIDE SEQUENCE [LARGE SCALE GENOMIC DNA]</scope>
    <source>
        <strain evidence="1">R-o-18</strain>
        <tissue evidence="1">Leaf</tissue>
    </source>
</reference>
<proteinExistence type="predicted"/>
<comment type="caution">
    <text evidence="1">The sequence shown here is derived from an EMBL/GenBank/DDBJ whole genome shotgun (WGS) entry which is preliminary data.</text>
</comment>
<accession>A0ABQ7NX06</accession>
<sequence length="74" mass="8609">MSGFFPIIDPFCDHQNYLWSSFAYKMPICNGSQRKRRAARFVNSSFNLLDLFGLLGGYMYHSHRCCQLHLSLSL</sequence>
<keyword evidence="2" id="KW-1185">Reference proteome</keyword>